<dbReference type="Proteomes" id="UP000822688">
    <property type="component" value="Chromosome 4"/>
</dbReference>
<keyword evidence="3" id="KW-1185">Reference proteome</keyword>
<dbReference type="InterPro" id="IPR010471">
    <property type="entry name" value="DUF1068"/>
</dbReference>
<dbReference type="PANTHER" id="PTHR32254">
    <property type="entry name" value="EXPRESSED PROTEIN"/>
    <property type="match status" value="1"/>
</dbReference>
<evidence type="ECO:0000313" key="2">
    <source>
        <dbReference type="EMBL" id="KAG0580338.1"/>
    </source>
</evidence>
<feature type="transmembrane region" description="Helical" evidence="1">
    <location>
        <begin position="12"/>
        <end position="37"/>
    </location>
</feature>
<sequence length="200" mass="21746">MAEKAVVCGSKMVRVLMILLASGLAVYTVAPAVYWHVVAEDGDVLTKWVLQCPPCPLGYDTCKSLPSLADSASKVIAIAQKLNSTTDFQGGNRDTKEEIGKILAQLLREGLKLQKEAKAAQQRSSSLGYLDASKKTVYRNQKSSTSEKGTTGCGQAEAELAKETTRANLWEKRAKDLGWKPKPGGYQKYKKYIQMLDGGA</sequence>
<dbReference type="EMBL" id="CM026424">
    <property type="protein sequence ID" value="KAG0580338.1"/>
    <property type="molecule type" value="Genomic_DNA"/>
</dbReference>
<keyword evidence="1" id="KW-1133">Transmembrane helix</keyword>
<name>A0A8T0ID11_CERPU</name>
<keyword evidence="1" id="KW-0812">Transmembrane</keyword>
<dbReference type="OrthoDB" id="1851883at2759"/>
<organism evidence="2 3">
    <name type="scientific">Ceratodon purpureus</name>
    <name type="common">Fire moss</name>
    <name type="synonym">Dicranum purpureum</name>
    <dbReference type="NCBI Taxonomy" id="3225"/>
    <lineage>
        <taxon>Eukaryota</taxon>
        <taxon>Viridiplantae</taxon>
        <taxon>Streptophyta</taxon>
        <taxon>Embryophyta</taxon>
        <taxon>Bryophyta</taxon>
        <taxon>Bryophytina</taxon>
        <taxon>Bryopsida</taxon>
        <taxon>Dicranidae</taxon>
        <taxon>Pseudoditrichales</taxon>
        <taxon>Ditrichaceae</taxon>
        <taxon>Ceratodon</taxon>
    </lineage>
</organism>
<evidence type="ECO:0000313" key="3">
    <source>
        <dbReference type="Proteomes" id="UP000822688"/>
    </source>
</evidence>
<evidence type="ECO:0000256" key="1">
    <source>
        <dbReference type="SAM" id="Phobius"/>
    </source>
</evidence>
<keyword evidence="1" id="KW-0472">Membrane</keyword>
<accession>A0A8T0ID11</accession>
<protein>
    <submittedName>
        <fullName evidence="2">Uncharacterized protein</fullName>
    </submittedName>
</protein>
<dbReference type="Pfam" id="PF06364">
    <property type="entry name" value="DUF1068"/>
    <property type="match status" value="1"/>
</dbReference>
<dbReference type="PANTHER" id="PTHR32254:SF6">
    <property type="entry name" value="DUF1068 DOMAIN-CONTAINING PROTEIN"/>
    <property type="match status" value="1"/>
</dbReference>
<comment type="caution">
    <text evidence="2">The sequence shown here is derived from an EMBL/GenBank/DDBJ whole genome shotgun (WGS) entry which is preliminary data.</text>
</comment>
<dbReference type="AlphaFoldDB" id="A0A8T0ID11"/>
<proteinExistence type="predicted"/>
<gene>
    <name evidence="2" type="ORF">KC19_4G166000</name>
</gene>
<reference evidence="2" key="1">
    <citation type="submission" date="2020-06" db="EMBL/GenBank/DDBJ databases">
        <title>WGS assembly of Ceratodon purpureus strain R40.</title>
        <authorList>
            <person name="Carey S.B."/>
            <person name="Jenkins J."/>
            <person name="Shu S."/>
            <person name="Lovell J.T."/>
            <person name="Sreedasyam A."/>
            <person name="Maumus F."/>
            <person name="Tiley G.P."/>
            <person name="Fernandez-Pozo N."/>
            <person name="Barry K."/>
            <person name="Chen C."/>
            <person name="Wang M."/>
            <person name="Lipzen A."/>
            <person name="Daum C."/>
            <person name="Saski C.A."/>
            <person name="Payton A.C."/>
            <person name="Mcbreen J.C."/>
            <person name="Conrad R.E."/>
            <person name="Kollar L.M."/>
            <person name="Olsson S."/>
            <person name="Huttunen S."/>
            <person name="Landis J.B."/>
            <person name="Wickett N.J."/>
            <person name="Johnson M.G."/>
            <person name="Rensing S.A."/>
            <person name="Grimwood J."/>
            <person name="Schmutz J."/>
            <person name="Mcdaniel S.F."/>
        </authorList>
    </citation>
    <scope>NUCLEOTIDE SEQUENCE</scope>
    <source>
        <strain evidence="2">R40</strain>
    </source>
</reference>